<dbReference type="OrthoDB" id="448280at2759"/>
<proteinExistence type="predicted"/>
<dbReference type="EMBL" id="PZQS01000004">
    <property type="protein sequence ID" value="PVD33111.1"/>
    <property type="molecule type" value="Genomic_DNA"/>
</dbReference>
<comment type="caution">
    <text evidence="7">The sequence shown here is derived from an EMBL/GenBank/DDBJ whole genome shotgun (WGS) entry which is preliminary data.</text>
</comment>
<evidence type="ECO:0000256" key="6">
    <source>
        <dbReference type="SAM" id="Phobius"/>
    </source>
</evidence>
<organism evidence="7 8">
    <name type="scientific">Pomacea canaliculata</name>
    <name type="common">Golden apple snail</name>
    <dbReference type="NCBI Taxonomy" id="400727"/>
    <lineage>
        <taxon>Eukaryota</taxon>
        <taxon>Metazoa</taxon>
        <taxon>Spiralia</taxon>
        <taxon>Lophotrochozoa</taxon>
        <taxon>Mollusca</taxon>
        <taxon>Gastropoda</taxon>
        <taxon>Caenogastropoda</taxon>
        <taxon>Architaenioglossa</taxon>
        <taxon>Ampullarioidea</taxon>
        <taxon>Ampullariidae</taxon>
        <taxon>Pomacea</taxon>
    </lineage>
</organism>
<gene>
    <name evidence="7" type="ORF">C0Q70_08560</name>
</gene>
<reference evidence="7 8" key="1">
    <citation type="submission" date="2018-04" db="EMBL/GenBank/DDBJ databases">
        <title>The genome of golden apple snail Pomacea canaliculata provides insight into stress tolerance and invasive adaptation.</title>
        <authorList>
            <person name="Liu C."/>
            <person name="Liu B."/>
            <person name="Ren Y."/>
            <person name="Zhang Y."/>
            <person name="Wang H."/>
            <person name="Li S."/>
            <person name="Jiang F."/>
            <person name="Yin L."/>
            <person name="Zhang G."/>
            <person name="Qian W."/>
            <person name="Fan W."/>
        </authorList>
    </citation>
    <scope>NUCLEOTIDE SEQUENCE [LARGE SCALE GENOMIC DNA]</scope>
    <source>
        <strain evidence="7">SZHN2017</strain>
        <tissue evidence="7">Muscle</tissue>
    </source>
</reference>
<evidence type="ECO:0000256" key="3">
    <source>
        <dbReference type="ARBA" id="ARBA00022989"/>
    </source>
</evidence>
<evidence type="ECO:0000313" key="8">
    <source>
        <dbReference type="Proteomes" id="UP000245119"/>
    </source>
</evidence>
<feature type="transmembrane region" description="Helical" evidence="6">
    <location>
        <begin position="30"/>
        <end position="50"/>
    </location>
</feature>
<feature type="transmembrane region" description="Helical" evidence="6">
    <location>
        <begin position="282"/>
        <end position="302"/>
    </location>
</feature>
<accession>A0A2T7PI58</accession>
<dbReference type="AlphaFoldDB" id="A0A2T7PI58"/>
<feature type="transmembrane region" description="Helical" evidence="6">
    <location>
        <begin position="308"/>
        <end position="331"/>
    </location>
</feature>
<evidence type="ECO:0000256" key="2">
    <source>
        <dbReference type="ARBA" id="ARBA00022692"/>
    </source>
</evidence>
<dbReference type="GO" id="GO:0005886">
    <property type="term" value="C:plasma membrane"/>
    <property type="evidence" value="ECO:0007669"/>
    <property type="project" value="TreeGrafter"/>
</dbReference>
<feature type="transmembrane region" description="Helical" evidence="6">
    <location>
        <begin position="70"/>
        <end position="89"/>
    </location>
</feature>
<feature type="transmembrane region" description="Helical" evidence="6">
    <location>
        <begin position="343"/>
        <end position="363"/>
    </location>
</feature>
<comment type="subcellular location">
    <subcellularLocation>
        <location evidence="1">Membrane</location>
        <topology evidence="1">Multi-pass membrane protein</topology>
    </subcellularLocation>
</comment>
<feature type="region of interest" description="Disordered" evidence="5">
    <location>
        <begin position="230"/>
        <end position="267"/>
    </location>
</feature>
<dbReference type="GO" id="GO:0005385">
    <property type="term" value="F:zinc ion transmembrane transporter activity"/>
    <property type="evidence" value="ECO:0007669"/>
    <property type="project" value="TreeGrafter"/>
</dbReference>
<protein>
    <submittedName>
        <fullName evidence="7">Uncharacterized protein</fullName>
    </submittedName>
</protein>
<dbReference type="Pfam" id="PF02535">
    <property type="entry name" value="Zip"/>
    <property type="match status" value="1"/>
</dbReference>
<evidence type="ECO:0000256" key="1">
    <source>
        <dbReference type="ARBA" id="ARBA00004141"/>
    </source>
</evidence>
<dbReference type="PANTHER" id="PTHR11040">
    <property type="entry name" value="ZINC/IRON TRANSPORTER"/>
    <property type="match status" value="1"/>
</dbReference>
<dbReference type="InterPro" id="IPR003689">
    <property type="entry name" value="ZIP"/>
</dbReference>
<keyword evidence="4 6" id="KW-0472">Membrane</keyword>
<keyword evidence="8" id="KW-1185">Reference proteome</keyword>
<dbReference type="Proteomes" id="UP000245119">
    <property type="component" value="Linkage Group LG4"/>
</dbReference>
<keyword evidence="2 6" id="KW-0812">Transmembrane</keyword>
<evidence type="ECO:0000256" key="4">
    <source>
        <dbReference type="ARBA" id="ARBA00023136"/>
    </source>
</evidence>
<evidence type="ECO:0000313" key="7">
    <source>
        <dbReference type="EMBL" id="PVD33111.1"/>
    </source>
</evidence>
<dbReference type="PANTHER" id="PTHR11040:SF203">
    <property type="entry name" value="FI18611P1-RELATED"/>
    <property type="match status" value="1"/>
</dbReference>
<name>A0A2T7PI58_POMCA</name>
<feature type="transmembrane region" description="Helical" evidence="6">
    <location>
        <begin position="109"/>
        <end position="130"/>
    </location>
</feature>
<keyword evidence="3 6" id="KW-1133">Transmembrane helix</keyword>
<sequence>MFVVTDVTSAFYSHKKTVRPPAMDLNAAKGVSLVLLLVLTVVLGVLPVWLHHRGVLTSTGSRCRRLTLSFLNCFAGGVFLGTCLLHLLVEGREDMQRYLESVGVTDDFPYYETGVAVGLFLVALVEKLGFALMSFSRQRLTSDVHDIQETASIRKSPPSSFSVHYAHTAENRHQGYGATTNTNDTTSEVYHNHLLYDQNSKTTSKGQQQDDPSYHLEICKSADHQLPISHVANHRKSRSLTSSLERGTTDAHPRPHHHHHHSVATSGPCDSAAITQVSGLRALLLLLALSFHTIFDGLAVGLQESSTQVWQVLGAISIHKALVAFCLGLELSTASPGNWRRPVFFIFLFALMSPIGIGIGMGVTSSRVDTSAELLTSSILQALATGTFLYVTFFEILGQQFAHDHQQQHGQCLEILKVLVTMVGFAAMAATKLLDSD</sequence>
<feature type="transmembrane region" description="Helical" evidence="6">
    <location>
        <begin position="375"/>
        <end position="394"/>
    </location>
</feature>
<dbReference type="STRING" id="400727.A0A2T7PI58"/>
<evidence type="ECO:0000256" key="5">
    <source>
        <dbReference type="SAM" id="MobiDB-lite"/>
    </source>
</evidence>